<feature type="transmembrane region" description="Helical" evidence="2">
    <location>
        <begin position="140"/>
        <end position="158"/>
    </location>
</feature>
<dbReference type="Proteomes" id="UP000251960">
    <property type="component" value="Chromosome 5"/>
</dbReference>
<evidence type="ECO:0000313" key="3">
    <source>
        <dbReference type="EMBL" id="PWZ24334.1"/>
    </source>
</evidence>
<organism evidence="3">
    <name type="scientific">Zea mays</name>
    <name type="common">Maize</name>
    <dbReference type="NCBI Taxonomy" id="4577"/>
    <lineage>
        <taxon>Eukaryota</taxon>
        <taxon>Viridiplantae</taxon>
        <taxon>Streptophyta</taxon>
        <taxon>Embryophyta</taxon>
        <taxon>Tracheophyta</taxon>
        <taxon>Spermatophyta</taxon>
        <taxon>Magnoliopsida</taxon>
        <taxon>Liliopsida</taxon>
        <taxon>Poales</taxon>
        <taxon>Poaceae</taxon>
        <taxon>PACMAD clade</taxon>
        <taxon>Panicoideae</taxon>
        <taxon>Andropogonodae</taxon>
        <taxon>Andropogoneae</taxon>
        <taxon>Tripsacinae</taxon>
        <taxon>Zea</taxon>
    </lineage>
</organism>
<keyword evidence="2" id="KW-0812">Transmembrane</keyword>
<name>A0A3L6ETF2_MAIZE</name>
<sequence>MKHLHLSSSLPLLLHRPSKPHLLHHSRRRASIRNAASGGGSGEPTPAAETASGTSPPAAAKPAGVKDRLKARNQARRVRLDSPPPEVVVVPKKKPAPAASSSPAPKKKVGRKGWEEMSLGEKAVDLYVGEKGLLFWLNKFAYASIFIMVGAWVLFRFVGPSLGLYQLDAPPLPPTAVFSGGSP</sequence>
<dbReference type="EMBL" id="NCVQ01000006">
    <property type="protein sequence ID" value="PWZ24334.1"/>
    <property type="molecule type" value="Genomic_DNA"/>
</dbReference>
<reference evidence="3" key="1">
    <citation type="journal article" date="2018" name="Nat. Genet.">
        <title>Extensive intraspecific gene order and gene structural variations between Mo17 and other maize genomes.</title>
        <authorList>
            <person name="Sun S."/>
            <person name="Zhou Y."/>
            <person name="Chen J."/>
            <person name="Shi J."/>
            <person name="Zhao H."/>
            <person name="Zhao H."/>
            <person name="Song W."/>
            <person name="Zhang M."/>
            <person name="Cui Y."/>
            <person name="Dong X."/>
            <person name="Liu H."/>
            <person name="Ma X."/>
            <person name="Jiao Y."/>
            <person name="Wang B."/>
            <person name="Wei X."/>
            <person name="Stein J.C."/>
            <person name="Glaubitz J.C."/>
            <person name="Lu F."/>
            <person name="Yu G."/>
            <person name="Liang C."/>
            <person name="Fengler K."/>
            <person name="Li B."/>
            <person name="Rafalski A."/>
            <person name="Schnable P.S."/>
            <person name="Ware D.H."/>
            <person name="Buckler E.S."/>
            <person name="Lai J."/>
        </authorList>
    </citation>
    <scope>NUCLEOTIDE SEQUENCE [LARGE SCALE GENOMIC DNA]</scope>
    <source>
        <tissue evidence="3">Seedling</tissue>
    </source>
</reference>
<proteinExistence type="predicted"/>
<evidence type="ECO:0000256" key="2">
    <source>
        <dbReference type="SAM" id="Phobius"/>
    </source>
</evidence>
<evidence type="ECO:0000256" key="1">
    <source>
        <dbReference type="SAM" id="MobiDB-lite"/>
    </source>
</evidence>
<dbReference type="AlphaFoldDB" id="A0A3L6ETF2"/>
<feature type="region of interest" description="Disordered" evidence="1">
    <location>
        <begin position="34"/>
        <end position="113"/>
    </location>
</feature>
<dbReference type="ExpressionAtlas" id="A0A3L6ETF2">
    <property type="expression patterns" value="baseline and differential"/>
</dbReference>
<keyword evidence="2" id="KW-0472">Membrane</keyword>
<accession>A0A3L6ETF2</accession>
<dbReference type="PANTHER" id="PTHR36347">
    <property type="entry name" value="EXPRESSED PROTEIN"/>
    <property type="match status" value="1"/>
</dbReference>
<keyword evidence="2" id="KW-1133">Transmembrane helix</keyword>
<dbReference type="PANTHER" id="PTHR36347:SF1">
    <property type="entry name" value="EXPRESSED PROTEIN"/>
    <property type="match status" value="1"/>
</dbReference>
<comment type="caution">
    <text evidence="3">The sequence shown here is derived from an EMBL/GenBank/DDBJ whole genome shotgun (WGS) entry which is preliminary data.</text>
</comment>
<protein>
    <submittedName>
        <fullName evidence="3">Uncharacterized protein</fullName>
    </submittedName>
</protein>
<gene>
    <name evidence="3" type="ORF">Zm00014a_038684</name>
</gene>